<name>A0ABV9RRV5_9PSEU</name>
<comment type="caution">
    <text evidence="1">The sequence shown here is derived from an EMBL/GenBank/DDBJ whole genome shotgun (WGS) entry which is preliminary data.</text>
</comment>
<dbReference type="SUPFAM" id="SSF51679">
    <property type="entry name" value="Bacterial luciferase-like"/>
    <property type="match status" value="1"/>
</dbReference>
<dbReference type="Proteomes" id="UP001595909">
    <property type="component" value="Unassembled WGS sequence"/>
</dbReference>
<reference evidence="2" key="1">
    <citation type="journal article" date="2019" name="Int. J. Syst. Evol. Microbiol.">
        <title>The Global Catalogue of Microorganisms (GCM) 10K type strain sequencing project: providing services to taxonomists for standard genome sequencing and annotation.</title>
        <authorList>
            <consortium name="The Broad Institute Genomics Platform"/>
            <consortium name="The Broad Institute Genome Sequencing Center for Infectious Disease"/>
            <person name="Wu L."/>
            <person name="Ma J."/>
        </authorList>
    </citation>
    <scope>NUCLEOTIDE SEQUENCE [LARGE SCALE GENOMIC DNA]</scope>
    <source>
        <strain evidence="2">CCUG 50347</strain>
    </source>
</reference>
<sequence length="143" mass="14161">MTTIAPPRVVRLDPVLHGLVDPAGGTRDLDAMLAQARAAELGGAAAVTIPAGSAPGGRQWPSTAQALAVLLATSTVHVVVEVSAEAWTPDALARFAASATGLAGRRLAVRVLGPGSATLAAALSARWAGPVATADTDLATLVA</sequence>
<organism evidence="1 2">
    <name type="scientific">Actinomycetospora chibensis</name>
    <dbReference type="NCBI Taxonomy" id="663606"/>
    <lineage>
        <taxon>Bacteria</taxon>
        <taxon>Bacillati</taxon>
        <taxon>Actinomycetota</taxon>
        <taxon>Actinomycetes</taxon>
        <taxon>Pseudonocardiales</taxon>
        <taxon>Pseudonocardiaceae</taxon>
        <taxon>Actinomycetospora</taxon>
    </lineage>
</organism>
<proteinExistence type="predicted"/>
<dbReference type="RefSeq" id="WP_274188415.1">
    <property type="nucleotide sequence ID" value="NZ_BAABHN010000054.1"/>
</dbReference>
<protein>
    <submittedName>
        <fullName evidence="1">Uncharacterized protein</fullName>
    </submittedName>
</protein>
<accession>A0ABV9RRV5</accession>
<evidence type="ECO:0000313" key="2">
    <source>
        <dbReference type="Proteomes" id="UP001595909"/>
    </source>
</evidence>
<keyword evidence="2" id="KW-1185">Reference proteome</keyword>
<dbReference type="EMBL" id="JBHSIM010000054">
    <property type="protein sequence ID" value="MFC4836092.1"/>
    <property type="molecule type" value="Genomic_DNA"/>
</dbReference>
<evidence type="ECO:0000313" key="1">
    <source>
        <dbReference type="EMBL" id="MFC4836092.1"/>
    </source>
</evidence>
<gene>
    <name evidence="1" type="ORF">ACFPEL_27040</name>
</gene>
<dbReference type="InterPro" id="IPR036661">
    <property type="entry name" value="Luciferase-like_sf"/>
</dbReference>